<comment type="caution">
    <text evidence="1">The sequence shown here is derived from an EMBL/GenBank/DDBJ whole genome shotgun (WGS) entry which is preliminary data.</text>
</comment>
<dbReference type="Proteomes" id="UP000824881">
    <property type="component" value="Unassembled WGS sequence"/>
</dbReference>
<organism evidence="1 2">
    <name type="scientific">Pleurotus cornucopiae</name>
    <name type="common">Cornucopia mushroom</name>
    <dbReference type="NCBI Taxonomy" id="5321"/>
    <lineage>
        <taxon>Eukaryota</taxon>
        <taxon>Fungi</taxon>
        <taxon>Dikarya</taxon>
        <taxon>Basidiomycota</taxon>
        <taxon>Agaricomycotina</taxon>
        <taxon>Agaricomycetes</taxon>
        <taxon>Agaricomycetidae</taxon>
        <taxon>Agaricales</taxon>
        <taxon>Pleurotineae</taxon>
        <taxon>Pleurotaceae</taxon>
        <taxon>Pleurotus</taxon>
    </lineage>
</organism>
<keyword evidence="2" id="KW-1185">Reference proteome</keyword>
<reference evidence="1 2" key="1">
    <citation type="journal article" date="2021" name="Appl. Environ. Microbiol.">
        <title>Genetic linkage and physical mapping for an oyster mushroom Pleurotus cornucopiae and QTL analysis for the trait cap color.</title>
        <authorList>
            <person name="Zhang Y."/>
            <person name="Gao W."/>
            <person name="Sonnenberg A."/>
            <person name="Chen Q."/>
            <person name="Zhang J."/>
            <person name="Huang C."/>
        </authorList>
    </citation>
    <scope>NUCLEOTIDE SEQUENCE [LARGE SCALE GENOMIC DNA]</scope>
    <source>
        <strain evidence="1">CCMSSC00406</strain>
    </source>
</reference>
<gene>
    <name evidence="1" type="ORF">CCMSSC00406_0005483</name>
</gene>
<dbReference type="EMBL" id="WQMT02000007">
    <property type="protein sequence ID" value="KAG9221078.1"/>
    <property type="molecule type" value="Genomic_DNA"/>
</dbReference>
<evidence type="ECO:0000313" key="1">
    <source>
        <dbReference type="EMBL" id="KAG9221078.1"/>
    </source>
</evidence>
<evidence type="ECO:0000313" key="2">
    <source>
        <dbReference type="Proteomes" id="UP000824881"/>
    </source>
</evidence>
<sequence>MGKLPEGSLQKQRPRSARHRAAISTAGLLFLTSSLYLGTSQYRGHGHATQVETESALLEWKDNVWPFREPMPWDISTDFPYRRVLEYDVTEGTWLRLDVHPKTGDIVFDMVGDLYCLPAASYAQFSERTRAVPIMTGVPHDSDPHFSPDGETLVWRSDAELGIENIWVTSWNGCQSMDLRPAQGLPANPELLNALALQNTDETLLANEIRETDERRYRRLLREGRSFARRVTNETYRWVSDPRFHPSGDKLTATKWYTSSRSLGAGEIWEYQLPSMASDTTPIAVGAGIRRVGRELPPGWDLTTQYGNQQIGPEQAVWLGYDTLIYSKNVRDEASGAFDYSKDVHSGIYSIFSHNLTTKTTKTLVDAFPGGASRPELSRDGRTLAFVRRVRDKSVLVLKDLVTGSIHHVYDGLTYDLSTVSAPMGTYPSFAFTPASSPEEAIVIWAAGQIWYLPLSSNSRGERIKHPLHEPRTIPFKATIEKRISETLVAQNNDGKQGIIEGLDLVGLETKDVARVRAMKELKVDESGKQAVFQAAGVSYVQSIATIAEAEAGASKDARKVPVLSPDSPYYSPSFVPGLETSETLVIHARWSDETFSTLELADVDSGCSYEVTGLPLGRYYSPAISKSASRQRKIAFVKTAGGILTGDIVAVANPGLYVGDIVLPEHIGQCVGVEVSIDSVHFVSEDLDLDEDDVIKLRWIDVAEPSANRPPWFQAPQSGIKELLLVEQGSTAFVIDIAGGHDELGEFKRWTISEGEMSNEIVVGGIKHVQCWPFPWFCFWDSLPMLSFFGLGSNKPSVSRADRYRPSKVAFVDFFHVYLVDGSNVGVGEKVWSKPGNASEALARLSLDGGHDLTFSGDGKILYWFLGPFLHTVEVSQIDKCAKAIKADPLTFGIDCVHRYVKFQEVVVEHSTDIARLKQEARQALASRTPPQTDLQDQNAADAVDSADVLVIFNATLVTMETGNVASDVTYNGALVSRGGVIEMAGLTQDLVVPLGATVIDARGAFVIPGFIDVHAHWDGFSSRYPATSWEMETFLAYGITTLHNPSADNVNGFVERSRVESGQLVGPRIFTVGTIIYGAGLVGYHQDVADTAEARSALLRLKAEGGPSSISYKNYNLPSRASRQRLLLEARNLSMLCVPEGGMNQDWDLTYIVDGMTTVEHNLPVATLYDDVINLFAFSGTGNTPTHIVNYGGAHGEQFVWANVDVPNDPKLRQFTRHDILEGLTESTARPLQSYALFNTSSTVAKMVRKGLRAHIGAHGEPPLGLNYHAEMFFAKAGGFSNYEVIRAATIHGAETLGLQKSIGSLSPGKLADFLVYEPDVDILGGEIAATKQVRYVSRGGRVWAASTMEEVWPVKGRKKPIPPLNPE</sequence>
<accession>A0ACB7IS81</accession>
<name>A0ACB7IS81_PLECO</name>
<proteinExistence type="predicted"/>
<protein>
    <submittedName>
        <fullName evidence="1">Uncharacterized protein</fullName>
    </submittedName>
</protein>